<keyword evidence="3" id="KW-0378">Hydrolase</keyword>
<sequence>MTDAGADLELIVAAALEAGRLAVRMRDEGLSVEIKSDNTQVTNADLATDALLTQRLRAARPDYGWLSEETADNTDRLSNRRLFVVDPIDGTRAFIRDRPWWAVSIAVVEDGLPIAGVVFAPDVEETYTAVAGQGSHMNGELIRASACDLVEGCGMIGDQRMFEHPSWPQAWPAMRIEARNSTAYRMCLVASGAFDAAIAIVRKSDWDLAAADLIAREAGAYCGDHLGRPFAYNRAEPSQSSLVCAAPRLAPLILNRVGHIALRN</sequence>
<keyword evidence="4" id="KW-0460">Magnesium</keyword>
<dbReference type="RefSeq" id="WP_304777037.1">
    <property type="nucleotide sequence ID" value="NZ_JAOTJD010000027.1"/>
</dbReference>
<dbReference type="InterPro" id="IPR020550">
    <property type="entry name" value="Inositol_monophosphatase_CS"/>
</dbReference>
<dbReference type="PANTHER" id="PTHR20854">
    <property type="entry name" value="INOSITOL MONOPHOSPHATASE"/>
    <property type="match status" value="1"/>
</dbReference>
<dbReference type="Proteomes" id="UP001598130">
    <property type="component" value="Unassembled WGS sequence"/>
</dbReference>
<dbReference type="Gene3D" id="3.40.190.80">
    <property type="match status" value="1"/>
</dbReference>
<evidence type="ECO:0000256" key="1">
    <source>
        <dbReference type="ARBA" id="ARBA00009759"/>
    </source>
</evidence>
<dbReference type="CDD" id="cd01638">
    <property type="entry name" value="CysQ"/>
    <property type="match status" value="1"/>
</dbReference>
<protein>
    <submittedName>
        <fullName evidence="5">3'(2'),5'-bisphosphate nucleotidase CysQ</fullName>
    </submittedName>
</protein>
<dbReference type="SUPFAM" id="SSF56655">
    <property type="entry name" value="Carbohydrate phosphatase"/>
    <property type="match status" value="1"/>
</dbReference>
<organism evidence="5 6">
    <name type="scientific">Phenylobacterium ferrooxidans</name>
    <dbReference type="NCBI Taxonomy" id="2982689"/>
    <lineage>
        <taxon>Bacteria</taxon>
        <taxon>Pseudomonadati</taxon>
        <taxon>Pseudomonadota</taxon>
        <taxon>Alphaproteobacteria</taxon>
        <taxon>Caulobacterales</taxon>
        <taxon>Caulobacteraceae</taxon>
        <taxon>Phenylobacterium</taxon>
    </lineage>
</organism>
<dbReference type="PRINTS" id="PR00377">
    <property type="entry name" value="IMPHPHTASES"/>
</dbReference>
<proteinExistence type="inferred from homology"/>
<keyword evidence="2" id="KW-0479">Metal-binding</keyword>
<reference evidence="5 6" key="1">
    <citation type="submission" date="2022-09" db="EMBL/GenBank/DDBJ databases">
        <title>New species of Phenylobacterium.</title>
        <authorList>
            <person name="Mieszkin S."/>
        </authorList>
    </citation>
    <scope>NUCLEOTIDE SEQUENCE [LARGE SCALE GENOMIC DNA]</scope>
    <source>
        <strain evidence="5 6">HK31-G</strain>
    </source>
</reference>
<dbReference type="InterPro" id="IPR020583">
    <property type="entry name" value="Inositol_monoP_metal-BS"/>
</dbReference>
<dbReference type="PROSITE" id="PS00630">
    <property type="entry name" value="IMP_2"/>
    <property type="match status" value="1"/>
</dbReference>
<evidence type="ECO:0000256" key="4">
    <source>
        <dbReference type="ARBA" id="ARBA00022842"/>
    </source>
</evidence>
<comment type="caution">
    <text evidence="5">The sequence shown here is derived from an EMBL/GenBank/DDBJ whole genome shotgun (WGS) entry which is preliminary data.</text>
</comment>
<dbReference type="PROSITE" id="PS00629">
    <property type="entry name" value="IMP_1"/>
    <property type="match status" value="1"/>
</dbReference>
<name>A0ABW6CPU5_9CAUL</name>
<dbReference type="PANTHER" id="PTHR20854:SF4">
    <property type="entry name" value="INOSITOL-1-MONOPHOSPHATASE-RELATED"/>
    <property type="match status" value="1"/>
</dbReference>
<dbReference type="InterPro" id="IPR000760">
    <property type="entry name" value="Inositol_monophosphatase-like"/>
</dbReference>
<keyword evidence="6" id="KW-1185">Reference proteome</keyword>
<dbReference type="EMBL" id="JAOTJD010000027">
    <property type="protein sequence ID" value="MFD3265112.1"/>
    <property type="molecule type" value="Genomic_DNA"/>
</dbReference>
<dbReference type="Pfam" id="PF00459">
    <property type="entry name" value="Inositol_P"/>
    <property type="match status" value="1"/>
</dbReference>
<evidence type="ECO:0000313" key="6">
    <source>
        <dbReference type="Proteomes" id="UP001598130"/>
    </source>
</evidence>
<accession>A0ABW6CPU5</accession>
<gene>
    <name evidence="5" type="ORF">OCL97_14220</name>
</gene>
<dbReference type="Gene3D" id="3.30.540.10">
    <property type="entry name" value="Fructose-1,6-Bisphosphatase, subunit A, domain 1"/>
    <property type="match status" value="1"/>
</dbReference>
<evidence type="ECO:0000256" key="2">
    <source>
        <dbReference type="ARBA" id="ARBA00022723"/>
    </source>
</evidence>
<evidence type="ECO:0000313" key="5">
    <source>
        <dbReference type="EMBL" id="MFD3265112.1"/>
    </source>
</evidence>
<evidence type="ECO:0000256" key="3">
    <source>
        <dbReference type="ARBA" id="ARBA00022801"/>
    </source>
</evidence>
<comment type="similarity">
    <text evidence="1">Belongs to the inositol monophosphatase superfamily.</text>
</comment>